<name>A0AAC9FDP9_AMIAI</name>
<dbReference type="Proteomes" id="UP000075755">
    <property type="component" value="Chromosome"/>
</dbReference>
<evidence type="ECO:0000313" key="1">
    <source>
        <dbReference type="EMBL" id="AMS42240.1"/>
    </source>
</evidence>
<dbReference type="KEGG" id="aak:AA2016_3318"/>
<evidence type="ECO:0000313" key="4">
    <source>
        <dbReference type="Proteomes" id="UP000577697"/>
    </source>
</evidence>
<dbReference type="EMBL" id="JACICB010000032">
    <property type="protein sequence ID" value="MBB3709605.1"/>
    <property type="molecule type" value="Genomic_DNA"/>
</dbReference>
<evidence type="ECO:0000313" key="3">
    <source>
        <dbReference type="Proteomes" id="UP000075755"/>
    </source>
</evidence>
<keyword evidence="4" id="KW-1185">Reference proteome</keyword>
<reference evidence="2 4" key="2">
    <citation type="submission" date="2020-08" db="EMBL/GenBank/DDBJ databases">
        <title>Genomic Encyclopedia of Type Strains, Phase IV (KMG-IV): sequencing the most valuable type-strain genomes for metagenomic binning, comparative biology and taxonomic classification.</title>
        <authorList>
            <person name="Goeker M."/>
        </authorList>
    </citation>
    <scope>NUCLEOTIDE SEQUENCE [LARGE SCALE GENOMIC DNA]</scope>
    <source>
        <strain evidence="2 4">DSM 10368</strain>
    </source>
</reference>
<organism evidence="1 3">
    <name type="scientific">Aminobacter aminovorans</name>
    <name type="common">Chelatobacter heintzii</name>
    <dbReference type="NCBI Taxonomy" id="83263"/>
    <lineage>
        <taxon>Bacteria</taxon>
        <taxon>Pseudomonadati</taxon>
        <taxon>Pseudomonadota</taxon>
        <taxon>Alphaproteobacteria</taxon>
        <taxon>Hyphomicrobiales</taxon>
        <taxon>Phyllobacteriaceae</taxon>
        <taxon>Aminobacter</taxon>
    </lineage>
</organism>
<reference evidence="1 3" key="1">
    <citation type="submission" date="2016-03" db="EMBL/GenBank/DDBJ databases">
        <title>Complete genome of Aminobacter aminovorans KCTC 2477.</title>
        <authorList>
            <person name="Kim K.M."/>
        </authorList>
    </citation>
    <scope>NUCLEOTIDE SEQUENCE [LARGE SCALE GENOMIC DNA]</scope>
    <source>
        <strain evidence="1 3">KCTC 2477</strain>
    </source>
</reference>
<sequence>MTAMQGSFLKIVVVVLLLLVGAPLIGSLIFNVAAAAYIMQMMGMVSDSQEKAAERRASDFQGVKVVPEGAPGLVALRNFDNFEQTRTVSLNMHMRLTDIRRGDQNAFDVNDVEAYLASRLPVLARAECDLVVKAFASKCAVNKVSARPTEDLYQVNMRLTFVQREPFGEVAKAPELNYVEIPLNLNDGDDKSIMTDSWVSQRTRYYDAVANGCAKIRAQNKNCAVMTVTIASTPQRGSSAIKVNAGARYAILQ</sequence>
<evidence type="ECO:0000313" key="2">
    <source>
        <dbReference type="EMBL" id="MBB3709605.1"/>
    </source>
</evidence>
<proteinExistence type="predicted"/>
<gene>
    <name evidence="1" type="ORF">AA2016_3318</name>
    <name evidence="2" type="ORF">FHS67_005959</name>
</gene>
<dbReference type="AlphaFoldDB" id="A0AAC9FDP9"/>
<accession>A0AAC9FDP9</accession>
<dbReference type="RefSeq" id="WP_067961576.1">
    <property type="nucleotide sequence ID" value="NZ_CP015005.1"/>
</dbReference>
<dbReference type="EMBL" id="CP015005">
    <property type="protein sequence ID" value="AMS42240.1"/>
    <property type="molecule type" value="Genomic_DNA"/>
</dbReference>
<protein>
    <submittedName>
        <fullName evidence="1">Uncharacterized protein</fullName>
    </submittedName>
</protein>
<dbReference type="Proteomes" id="UP000577697">
    <property type="component" value="Unassembled WGS sequence"/>
</dbReference>